<dbReference type="EMBL" id="JACSNR010000008">
    <property type="protein sequence ID" value="MBM6923696.1"/>
    <property type="molecule type" value="Genomic_DNA"/>
</dbReference>
<evidence type="ECO:0000256" key="8">
    <source>
        <dbReference type="ARBA" id="ARBA00023014"/>
    </source>
</evidence>
<evidence type="ECO:0000259" key="9">
    <source>
        <dbReference type="Pfam" id="PF00724"/>
    </source>
</evidence>
<dbReference type="InterPro" id="IPR051793">
    <property type="entry name" value="NADH:flavin_oxidoreductase"/>
</dbReference>
<comment type="caution">
    <text evidence="10">The sequence shown here is derived from an EMBL/GenBank/DDBJ whole genome shotgun (WGS) entry which is preliminary data.</text>
</comment>
<dbReference type="PANTHER" id="PTHR42917">
    <property type="entry name" value="2,4-DIENOYL-COA REDUCTASE"/>
    <property type="match status" value="1"/>
</dbReference>
<proteinExistence type="predicted"/>
<evidence type="ECO:0000256" key="2">
    <source>
        <dbReference type="ARBA" id="ARBA00001966"/>
    </source>
</evidence>
<comment type="cofactor">
    <cofactor evidence="1">
        <name>FMN</name>
        <dbReference type="ChEBI" id="CHEBI:58210"/>
    </cofactor>
</comment>
<evidence type="ECO:0000256" key="3">
    <source>
        <dbReference type="ARBA" id="ARBA00022630"/>
    </source>
</evidence>
<dbReference type="SUPFAM" id="SSF51395">
    <property type="entry name" value="FMN-linked oxidoreductases"/>
    <property type="match status" value="1"/>
</dbReference>
<dbReference type="Pfam" id="PF00724">
    <property type="entry name" value="Oxidored_FMN"/>
    <property type="match status" value="1"/>
</dbReference>
<name>A0ABS2GQ16_9FIRM</name>
<protein>
    <submittedName>
        <fullName evidence="10">NADH:flavin oxidoreductase</fullName>
    </submittedName>
</protein>
<dbReference type="PANTHER" id="PTHR42917:SF2">
    <property type="entry name" value="2,4-DIENOYL-COA REDUCTASE [(2E)-ENOYL-COA-PRODUCING]"/>
    <property type="match status" value="1"/>
</dbReference>
<keyword evidence="8" id="KW-0411">Iron-sulfur</keyword>
<keyword evidence="11" id="KW-1185">Reference proteome</keyword>
<organism evidence="10 11">
    <name type="scientific">Hydrogenoanaerobacterium saccharovorans</name>
    <dbReference type="NCBI Taxonomy" id="474960"/>
    <lineage>
        <taxon>Bacteria</taxon>
        <taxon>Bacillati</taxon>
        <taxon>Bacillota</taxon>
        <taxon>Clostridia</taxon>
        <taxon>Eubacteriales</taxon>
        <taxon>Oscillospiraceae</taxon>
        <taxon>Hydrogenoanaerobacterium</taxon>
    </lineage>
</organism>
<gene>
    <name evidence="10" type="ORF">H9X81_08345</name>
</gene>
<dbReference type="InterPro" id="IPR001155">
    <property type="entry name" value="OxRdtase_FMN_N"/>
</dbReference>
<dbReference type="Proteomes" id="UP000724149">
    <property type="component" value="Unassembled WGS sequence"/>
</dbReference>
<evidence type="ECO:0000313" key="11">
    <source>
        <dbReference type="Proteomes" id="UP000724149"/>
    </source>
</evidence>
<evidence type="ECO:0000313" key="10">
    <source>
        <dbReference type="EMBL" id="MBM6923696.1"/>
    </source>
</evidence>
<dbReference type="Gene3D" id="3.20.20.70">
    <property type="entry name" value="Aldolase class I"/>
    <property type="match status" value="1"/>
</dbReference>
<evidence type="ECO:0000256" key="4">
    <source>
        <dbReference type="ARBA" id="ARBA00022643"/>
    </source>
</evidence>
<evidence type="ECO:0000256" key="6">
    <source>
        <dbReference type="ARBA" id="ARBA00023002"/>
    </source>
</evidence>
<evidence type="ECO:0000256" key="7">
    <source>
        <dbReference type="ARBA" id="ARBA00023004"/>
    </source>
</evidence>
<keyword evidence="5" id="KW-0479">Metal-binding</keyword>
<feature type="domain" description="NADH:flavin oxidoreductase/NADH oxidase N-terminal" evidence="9">
    <location>
        <begin position="3"/>
        <end position="327"/>
    </location>
</feature>
<dbReference type="RefSeq" id="WP_204721218.1">
    <property type="nucleotide sequence ID" value="NZ_JACSNR010000008.1"/>
</dbReference>
<sequence length="366" mass="40103">MNKLFQPVQVGSLTLKNSIVFAPTSVGREGLDFYEKIAKGGASLIILPDISVIPSMLGAPSLGSLQYADYFRKVVEICHRYDCKVSVQLFHPEYDVDYIGSLYRQRGKISSDEVHRLLAENMMGYADTLTTEQADAIVEKFAAAARNAREVGVDMIQIHGDRLIGSFSSALFNHRTDRYAPHTAFAEAVVKAVRAAVPEMPLDYKLTIRTEEPKLGRGGALISEVPEFVEVLEAAGVDAFHVAIANHSNIRDTIPAANHPLLQGEGCFTHLGRAVLTMARKPVCIVGKLQHTDAMEALLEEGFAMVGMSRQLVADPEWPNKVQSGQTDSIRYCVYCNSKCVASIMSGQPVSCILWDNANETKEVNA</sequence>
<keyword evidence="4" id="KW-0288">FMN</keyword>
<evidence type="ECO:0000256" key="5">
    <source>
        <dbReference type="ARBA" id="ARBA00022723"/>
    </source>
</evidence>
<comment type="cofactor">
    <cofactor evidence="2">
        <name>[4Fe-4S] cluster</name>
        <dbReference type="ChEBI" id="CHEBI:49883"/>
    </cofactor>
</comment>
<keyword evidence="3" id="KW-0285">Flavoprotein</keyword>
<evidence type="ECO:0000256" key="1">
    <source>
        <dbReference type="ARBA" id="ARBA00001917"/>
    </source>
</evidence>
<keyword evidence="7" id="KW-0408">Iron</keyword>
<dbReference type="InterPro" id="IPR013785">
    <property type="entry name" value="Aldolase_TIM"/>
</dbReference>
<accession>A0ABS2GQ16</accession>
<reference evidence="10 11" key="1">
    <citation type="journal article" date="2021" name="Sci. Rep.">
        <title>The distribution of antibiotic resistance genes in chicken gut microbiota commensals.</title>
        <authorList>
            <person name="Juricova H."/>
            <person name="Matiasovicova J."/>
            <person name="Kubasova T."/>
            <person name="Cejkova D."/>
            <person name="Rychlik I."/>
        </authorList>
    </citation>
    <scope>NUCLEOTIDE SEQUENCE [LARGE SCALE GENOMIC DNA]</scope>
    <source>
        <strain evidence="10 11">An564</strain>
    </source>
</reference>
<keyword evidence="6" id="KW-0560">Oxidoreductase</keyword>